<feature type="compositionally biased region" description="Basic and acidic residues" evidence="1">
    <location>
        <begin position="102"/>
        <end position="114"/>
    </location>
</feature>
<dbReference type="CDD" id="cd01670">
    <property type="entry name" value="Death"/>
    <property type="match status" value="1"/>
</dbReference>
<dbReference type="EnsemblMetazoa" id="XM_030985137">
    <property type="protein sequence ID" value="XP_030840997"/>
    <property type="gene ID" value="LOC105442140"/>
</dbReference>
<dbReference type="Proteomes" id="UP000007110">
    <property type="component" value="Unassembled WGS sequence"/>
</dbReference>
<feature type="compositionally biased region" description="Basic and acidic residues" evidence="1">
    <location>
        <begin position="310"/>
        <end position="321"/>
    </location>
</feature>
<feature type="compositionally biased region" description="Basic and acidic residues" evidence="1">
    <location>
        <begin position="470"/>
        <end position="485"/>
    </location>
</feature>
<dbReference type="OrthoDB" id="9906453at2759"/>
<accession>A0A7M7SYM7</accession>
<feature type="compositionally biased region" description="Basic and acidic residues" evidence="1">
    <location>
        <begin position="602"/>
        <end position="616"/>
    </location>
</feature>
<dbReference type="AlphaFoldDB" id="A0A7M7SYM7"/>
<dbReference type="KEGG" id="spu:105442140"/>
<feature type="compositionally biased region" description="Basic and acidic residues" evidence="1">
    <location>
        <begin position="186"/>
        <end position="195"/>
    </location>
</feature>
<proteinExistence type="predicted"/>
<evidence type="ECO:0000259" key="2">
    <source>
        <dbReference type="PROSITE" id="PS50017"/>
    </source>
</evidence>
<feature type="compositionally biased region" description="Basic and acidic residues" evidence="1">
    <location>
        <begin position="425"/>
        <end position="440"/>
    </location>
</feature>
<feature type="compositionally biased region" description="Pro residues" evidence="1">
    <location>
        <begin position="539"/>
        <end position="550"/>
    </location>
</feature>
<dbReference type="GO" id="GO:0007165">
    <property type="term" value="P:signal transduction"/>
    <property type="evidence" value="ECO:0007669"/>
    <property type="project" value="InterPro"/>
</dbReference>
<sequence length="840" mass="90544">MEQESKEGRENGGENDTKDTKEEEITQTADTEVAEKLGVERDTGNGVAPIVDDDIETDSCQGPEAKPGKENTSEEPSKKVQSESDSAQPTVESQLPENASDVETKAGEEVKEPYDEAQNATEDKNIAQGKADQTKASNSEEQSDRDSSQADSGTDQVETSRTVQDRDGGPPRTAADSPSELAGNKGIKEPNDKTIDAPTAQNITRDKKDGSTSNGTQEASPGSGGIPDSNLEKLTKSLMVDKYSARSLGQTLGFIPTEVYRYCGYGKPKDSIRILRMLRAWKYRTPDAKQISGLLEALKKANLKHLAGDLRSQEGAEEQREAVQTSDGDSVTSPSKSVQPTTIRSDPLTENPKSSPSVESVAGPGTDTKGAPGNYSGQTDREEKGDLQKTDSSSKPKGTNSKKVESVAGPGTDTKGAPGNYSGQTDKEEKGDLQKTDSSSKPKGTSSKKESVAGPGTDTKGAPGNYSGQTDREEKGDLQKTDSSSKPKGTNSKKAESVAGPGTDTKGAPGNYSGQTDKEEKGDPQTTGSSSKPKETKPPKVPCNPPPNPTTPNSGSKDPKDEEGARERKTKELSEEEKRATENKANELKLSKEGAAAAGNGTKEDGTPKQKAKEEGVEAGGTALPAVDAEESLEHVSKDRPVSISVCTSAYDYNVQGLVSFLKDITKDHPKLIEEVKVHALPYNDLDHYTFPKDHPVDVMLLCHSINNRRFAITDVMDALYDEYLPYCARVVGKNKMGVIVHDFEDMRETVQSSRMSSFKYKQPKAFETTSLQIICGHIGKEEKDLTQMLKADREKLPEFLKNASKFPEQMMEQKTEKQGYTKMVKDGIVTAGKKMSSCK</sequence>
<feature type="compositionally biased region" description="Polar residues" evidence="1">
    <location>
        <begin position="83"/>
        <end position="97"/>
    </location>
</feature>
<name>A0A7M7SYM7_STRPU</name>
<dbReference type="PROSITE" id="PS50017">
    <property type="entry name" value="DEATH_DOMAIN"/>
    <property type="match status" value="1"/>
</dbReference>
<feature type="domain" description="Death" evidence="2">
    <location>
        <begin position="277"/>
        <end position="314"/>
    </location>
</feature>
<feature type="compositionally biased region" description="Basic and acidic residues" evidence="1">
    <location>
        <begin position="1"/>
        <end position="24"/>
    </location>
</feature>
<feature type="compositionally biased region" description="Polar residues" evidence="1">
    <location>
        <begin position="211"/>
        <end position="220"/>
    </location>
</feature>
<evidence type="ECO:0000313" key="3">
    <source>
        <dbReference type="EnsemblMetazoa" id="XP_030840997"/>
    </source>
</evidence>
<evidence type="ECO:0000313" key="4">
    <source>
        <dbReference type="Proteomes" id="UP000007110"/>
    </source>
</evidence>
<dbReference type="InParanoid" id="A0A7M7SYM7"/>
<evidence type="ECO:0000256" key="1">
    <source>
        <dbReference type="SAM" id="MobiDB-lite"/>
    </source>
</evidence>
<feature type="compositionally biased region" description="Polar residues" evidence="1">
    <location>
        <begin position="149"/>
        <end position="162"/>
    </location>
</feature>
<feature type="compositionally biased region" description="Polar residues" evidence="1">
    <location>
        <begin position="322"/>
        <end position="344"/>
    </location>
</feature>
<dbReference type="Gene3D" id="1.10.533.10">
    <property type="entry name" value="Death Domain, Fas"/>
    <property type="match status" value="1"/>
</dbReference>
<dbReference type="GeneID" id="105442140"/>
<keyword evidence="4" id="KW-1185">Reference proteome</keyword>
<dbReference type="RefSeq" id="XP_030840997.1">
    <property type="nucleotide sequence ID" value="XM_030985137.1"/>
</dbReference>
<feature type="compositionally biased region" description="Basic and acidic residues" evidence="1">
    <location>
        <begin position="33"/>
        <end position="43"/>
    </location>
</feature>
<dbReference type="InterPro" id="IPR000488">
    <property type="entry name" value="Death_dom"/>
</dbReference>
<feature type="compositionally biased region" description="Basic and acidic residues" evidence="1">
    <location>
        <begin position="379"/>
        <end position="394"/>
    </location>
</feature>
<protein>
    <recommendedName>
        <fullName evidence="2">Death domain-containing protein</fullName>
    </recommendedName>
</protein>
<dbReference type="InterPro" id="IPR011029">
    <property type="entry name" value="DEATH-like_dom_sf"/>
</dbReference>
<feature type="region of interest" description="Disordered" evidence="1">
    <location>
        <begin position="310"/>
        <end position="623"/>
    </location>
</feature>
<organism evidence="3 4">
    <name type="scientific">Strongylocentrotus purpuratus</name>
    <name type="common">Purple sea urchin</name>
    <dbReference type="NCBI Taxonomy" id="7668"/>
    <lineage>
        <taxon>Eukaryota</taxon>
        <taxon>Metazoa</taxon>
        <taxon>Echinodermata</taxon>
        <taxon>Eleutherozoa</taxon>
        <taxon>Echinozoa</taxon>
        <taxon>Echinoidea</taxon>
        <taxon>Euechinoidea</taxon>
        <taxon>Echinacea</taxon>
        <taxon>Camarodonta</taxon>
        <taxon>Echinidea</taxon>
        <taxon>Strongylocentrotidae</taxon>
        <taxon>Strongylocentrotus</taxon>
    </lineage>
</organism>
<feature type="compositionally biased region" description="Basic and acidic residues" evidence="1">
    <location>
        <begin position="557"/>
        <end position="592"/>
    </location>
</feature>
<feature type="region of interest" description="Disordered" evidence="1">
    <location>
        <begin position="1"/>
        <end position="230"/>
    </location>
</feature>
<reference evidence="3" key="2">
    <citation type="submission" date="2021-01" db="UniProtKB">
        <authorList>
            <consortium name="EnsemblMetazoa"/>
        </authorList>
    </citation>
    <scope>IDENTIFICATION</scope>
</reference>
<feature type="compositionally biased region" description="Basic and acidic residues" evidence="1">
    <location>
        <begin position="66"/>
        <end position="82"/>
    </location>
</feature>
<reference evidence="4" key="1">
    <citation type="submission" date="2015-02" db="EMBL/GenBank/DDBJ databases">
        <title>Genome sequencing for Strongylocentrotus purpuratus.</title>
        <authorList>
            <person name="Murali S."/>
            <person name="Liu Y."/>
            <person name="Vee V."/>
            <person name="English A."/>
            <person name="Wang M."/>
            <person name="Skinner E."/>
            <person name="Han Y."/>
            <person name="Muzny D.M."/>
            <person name="Worley K.C."/>
            <person name="Gibbs R.A."/>
        </authorList>
    </citation>
    <scope>NUCLEOTIDE SEQUENCE</scope>
</reference>